<evidence type="ECO:0000256" key="3">
    <source>
        <dbReference type="ARBA" id="ARBA00023136"/>
    </source>
</evidence>
<sequence>MKKRKMFTGMLSLTLATGLVGCNATPNNKSGQNEQPKTTDTPVQNLNATGFPITKEPISLKIFAGKSAATAPNWNEVMLWKEYAKMTDIQVSFEMVPFEIVAEKRNLVLTSNQLPDAFHTAQFPSTDLLKYGGQGVFIKLNDLIDKHAPNFKKLLEKYPEIKRAVTMTDGNIYSFPTSVDPDFTTAITNNKMWLNKEWLDKLKLPEPKTTDEFYQYLKAVKTTDLNGNGKLDEVPFGSAGITPIVQYLRGSWGLGNRGAAHNLVDVDTKTNNIRFIPTDPRYKELLQFIHKLYQEGLIDKDIFTIKSTEFVSKGSQGLYGAIITTNPQTVMNQNSYIGGLAYTGPHGDHLFSLTRPRVSYPGSFVITNQNKHPEATVRWIDHFYGEEGIKMFLMGFKDVTYKELPDGSVDYVDEIKNNPKGLTLEQALIQYLTWPGGRYPSLVMQKFFKGAESLPSATAATDKVKADILKEVWPVFNYTPEENTRIQVLDKDLNTYVTEMEAKFIFGDLPFSEWDKFIDNFKKLGLDEYMKLYNSAYQRNLKS</sequence>
<dbReference type="EMBL" id="VDCQ01000007">
    <property type="protein sequence ID" value="TNJ66963.1"/>
    <property type="molecule type" value="Genomic_DNA"/>
</dbReference>
<evidence type="ECO:0000313" key="8">
    <source>
        <dbReference type="Proteomes" id="UP000307943"/>
    </source>
</evidence>
<proteinExistence type="predicted"/>
<organism evidence="7 8">
    <name type="scientific">Paenibacillus hemerocallicola</name>
    <dbReference type="NCBI Taxonomy" id="1172614"/>
    <lineage>
        <taxon>Bacteria</taxon>
        <taxon>Bacillati</taxon>
        <taxon>Bacillota</taxon>
        <taxon>Bacilli</taxon>
        <taxon>Bacillales</taxon>
        <taxon>Paenibacillaceae</taxon>
        <taxon>Paenibacillus</taxon>
    </lineage>
</organism>
<feature type="chain" id="PRO_5022984821" evidence="6">
    <location>
        <begin position="25"/>
        <end position="543"/>
    </location>
</feature>
<evidence type="ECO:0000256" key="4">
    <source>
        <dbReference type="ARBA" id="ARBA00023139"/>
    </source>
</evidence>
<protein>
    <submittedName>
        <fullName evidence="7">Extracellular solute-binding protein</fullName>
    </submittedName>
</protein>
<evidence type="ECO:0000256" key="1">
    <source>
        <dbReference type="ARBA" id="ARBA00022475"/>
    </source>
</evidence>
<keyword evidence="4" id="KW-0564">Palmitate</keyword>
<dbReference type="Proteomes" id="UP000307943">
    <property type="component" value="Unassembled WGS sequence"/>
</dbReference>
<reference evidence="7 8" key="1">
    <citation type="submission" date="2019-05" db="EMBL/GenBank/DDBJ databases">
        <title>We sequenced the genome of Paenibacillus hemerocallicola KCTC 33185 for further insight into its adaptation and study the phylogeny of Paenibacillus.</title>
        <authorList>
            <person name="Narsing Rao M.P."/>
        </authorList>
    </citation>
    <scope>NUCLEOTIDE SEQUENCE [LARGE SCALE GENOMIC DNA]</scope>
    <source>
        <strain evidence="7 8">KCTC 33185</strain>
    </source>
</reference>
<accession>A0A5C4TD10</accession>
<dbReference type="Pfam" id="PF13416">
    <property type="entry name" value="SBP_bac_8"/>
    <property type="match status" value="1"/>
</dbReference>
<dbReference type="PANTHER" id="PTHR43649:SF33">
    <property type="entry name" value="POLYGALACTURONAN_RHAMNOGALACTURONAN-BINDING PROTEIN YTCQ"/>
    <property type="match status" value="1"/>
</dbReference>
<dbReference type="InterPro" id="IPR050490">
    <property type="entry name" value="Bact_solute-bd_prot1"/>
</dbReference>
<dbReference type="PROSITE" id="PS51257">
    <property type="entry name" value="PROKAR_LIPOPROTEIN"/>
    <property type="match status" value="1"/>
</dbReference>
<evidence type="ECO:0000256" key="5">
    <source>
        <dbReference type="ARBA" id="ARBA00023288"/>
    </source>
</evidence>
<name>A0A5C4TD10_9BACL</name>
<keyword evidence="8" id="KW-1185">Reference proteome</keyword>
<evidence type="ECO:0000256" key="2">
    <source>
        <dbReference type="ARBA" id="ARBA00022729"/>
    </source>
</evidence>
<keyword evidence="1" id="KW-1003">Cell membrane</keyword>
<dbReference type="OrthoDB" id="9787283at2"/>
<comment type="caution">
    <text evidence="7">The sequence shown here is derived from an EMBL/GenBank/DDBJ whole genome shotgun (WGS) entry which is preliminary data.</text>
</comment>
<dbReference type="RefSeq" id="WP_139601448.1">
    <property type="nucleotide sequence ID" value="NZ_VDCQ01000007.1"/>
</dbReference>
<evidence type="ECO:0000313" key="7">
    <source>
        <dbReference type="EMBL" id="TNJ66963.1"/>
    </source>
</evidence>
<evidence type="ECO:0000256" key="6">
    <source>
        <dbReference type="SAM" id="SignalP"/>
    </source>
</evidence>
<dbReference type="Gene3D" id="3.40.190.10">
    <property type="entry name" value="Periplasmic binding protein-like II"/>
    <property type="match status" value="2"/>
</dbReference>
<feature type="signal peptide" evidence="6">
    <location>
        <begin position="1"/>
        <end position="24"/>
    </location>
</feature>
<keyword evidence="5" id="KW-0449">Lipoprotein</keyword>
<keyword evidence="3" id="KW-0472">Membrane</keyword>
<dbReference type="AlphaFoldDB" id="A0A5C4TD10"/>
<dbReference type="PANTHER" id="PTHR43649">
    <property type="entry name" value="ARABINOSE-BINDING PROTEIN-RELATED"/>
    <property type="match status" value="1"/>
</dbReference>
<dbReference type="SUPFAM" id="SSF53850">
    <property type="entry name" value="Periplasmic binding protein-like II"/>
    <property type="match status" value="1"/>
</dbReference>
<gene>
    <name evidence="7" type="ORF">FE784_07105</name>
</gene>
<keyword evidence="2 6" id="KW-0732">Signal</keyword>
<dbReference type="InterPro" id="IPR006059">
    <property type="entry name" value="SBP"/>
</dbReference>